<gene>
    <name evidence="2" type="ORF">Ga0123461_1260</name>
</gene>
<evidence type="ECO:0000313" key="2">
    <source>
        <dbReference type="EMBL" id="ATX79679.1"/>
    </source>
</evidence>
<protein>
    <submittedName>
        <fullName evidence="2">Uncharacterized protein</fullName>
    </submittedName>
</protein>
<feature type="transmembrane region" description="Helical" evidence="1">
    <location>
        <begin position="103"/>
        <end position="125"/>
    </location>
</feature>
<evidence type="ECO:0000313" key="3">
    <source>
        <dbReference type="Proteomes" id="UP000231701"/>
    </source>
</evidence>
<organism evidence="2 3">
    <name type="scientific">Mariprofundus aestuarium</name>
    <dbReference type="NCBI Taxonomy" id="1921086"/>
    <lineage>
        <taxon>Bacteria</taxon>
        <taxon>Pseudomonadati</taxon>
        <taxon>Pseudomonadota</taxon>
        <taxon>Candidatius Mariprofundia</taxon>
        <taxon>Mariprofundales</taxon>
        <taxon>Mariprofundaceae</taxon>
        <taxon>Mariprofundus</taxon>
    </lineage>
</organism>
<name>A0A2K8L0F2_MARES</name>
<dbReference type="Proteomes" id="UP000231701">
    <property type="component" value="Chromosome"/>
</dbReference>
<sequence length="182" mass="21314">MVITMFVGMAIELFLSLGLGMYHYRLDNVPLWLLFGHGFIFALVFRLSRKQWAIKRTIVIQKTLLCFAVLYSVFWLIWANDWFGFLSAIAFMAIVYFAKKMRLFLLIMFTVVCYIELIGAATGCWDWPETAFNVSSWLASGNPPSGIAVFYLIINIIVFWIYMRLLHPTTKRRYQNIILRKI</sequence>
<evidence type="ECO:0000256" key="1">
    <source>
        <dbReference type="SAM" id="Phobius"/>
    </source>
</evidence>
<dbReference type="AlphaFoldDB" id="A0A2K8L0F2"/>
<keyword evidence="3" id="KW-1185">Reference proteome</keyword>
<proteinExistence type="predicted"/>
<keyword evidence="1" id="KW-0812">Transmembrane</keyword>
<dbReference type="EMBL" id="CP018799">
    <property type="protein sequence ID" value="ATX79679.1"/>
    <property type="molecule type" value="Genomic_DNA"/>
</dbReference>
<feature type="transmembrane region" description="Helical" evidence="1">
    <location>
        <begin position="82"/>
        <end position="98"/>
    </location>
</feature>
<feature type="transmembrane region" description="Helical" evidence="1">
    <location>
        <begin position="145"/>
        <end position="163"/>
    </location>
</feature>
<keyword evidence="1" id="KW-0472">Membrane</keyword>
<accession>A0A2K8L0F2</accession>
<reference evidence="2 3" key="1">
    <citation type="submission" date="2016-12" db="EMBL/GenBank/DDBJ databases">
        <title>Isolation and genomic insights into novel planktonic Zetaproteobacteria from stratified waters of the Chesapeake Bay.</title>
        <authorList>
            <person name="McAllister S.M."/>
            <person name="Kato S."/>
            <person name="Chan C.S."/>
            <person name="Chiu B.K."/>
            <person name="Field E.K."/>
        </authorList>
    </citation>
    <scope>NUCLEOTIDE SEQUENCE [LARGE SCALE GENOMIC DNA]</scope>
    <source>
        <strain evidence="2 3">CP-5</strain>
    </source>
</reference>
<keyword evidence="1" id="KW-1133">Transmembrane helix</keyword>
<dbReference type="KEGG" id="maes:Ga0123461_1260"/>
<feature type="transmembrane region" description="Helical" evidence="1">
    <location>
        <begin position="5"/>
        <end position="24"/>
    </location>
</feature>
<feature type="transmembrane region" description="Helical" evidence="1">
    <location>
        <begin position="30"/>
        <end position="47"/>
    </location>
</feature>
<feature type="transmembrane region" description="Helical" evidence="1">
    <location>
        <begin position="59"/>
        <end position="76"/>
    </location>
</feature>